<accession>A0A165U7L4</accession>
<sequence length="341" mass="38260">MIMIGSRAELEQIIPFGEVALQKSLPHFEEGLFRVAQTEQKGLGMFATRFIKAGELIVAERPTVVSSKTLHGTKHDVPYAPSFYDAALAALSEPARASLMALDDCCSLGARAHLLPGRIMTNGYTCGPMTDKCDSDSDRGPVLFSATYPTLPRANHDCAANAHYSWNGVRWCGQFYAARDIRAGDEITTKYVLDTTQAERHASFERRYSCRCLCKTCLDASPEDVIRSDERRRAVAQLLRTLETALDPAAYPMLSERSVRRTLGYAREEGMMFQYARILWEVGRIMQVQENPLVGFEWAKEARKAHVLLLGEEYWLVAKADDTGEFLAERLRARGFSCTWP</sequence>
<dbReference type="SUPFAM" id="SSF82199">
    <property type="entry name" value="SET domain"/>
    <property type="match status" value="1"/>
</dbReference>
<dbReference type="CDD" id="cd20071">
    <property type="entry name" value="SET_SMYD"/>
    <property type="match status" value="1"/>
</dbReference>
<dbReference type="Pfam" id="PF00856">
    <property type="entry name" value="SET"/>
    <property type="match status" value="1"/>
</dbReference>
<feature type="domain" description="SET" evidence="1">
    <location>
        <begin position="31"/>
        <end position="192"/>
    </location>
</feature>
<dbReference type="AlphaFoldDB" id="A0A165U7L4"/>
<dbReference type="PANTHER" id="PTHR47332:SF4">
    <property type="entry name" value="SET DOMAIN-CONTAINING PROTEIN 5"/>
    <property type="match status" value="1"/>
</dbReference>
<keyword evidence="3" id="KW-1185">Reference proteome</keyword>
<dbReference type="Gene3D" id="2.170.270.10">
    <property type="entry name" value="SET domain"/>
    <property type="match status" value="1"/>
</dbReference>
<dbReference type="STRING" id="1314783.A0A165U7L4"/>
<gene>
    <name evidence="2" type="ORF">DAEQUDRAFT_720693</name>
</gene>
<evidence type="ECO:0000259" key="1">
    <source>
        <dbReference type="PROSITE" id="PS50280"/>
    </source>
</evidence>
<evidence type="ECO:0000313" key="2">
    <source>
        <dbReference type="EMBL" id="KZT74515.1"/>
    </source>
</evidence>
<protein>
    <submittedName>
        <fullName evidence="2">SET domain-containing protein</fullName>
    </submittedName>
</protein>
<dbReference type="InterPro" id="IPR001214">
    <property type="entry name" value="SET_dom"/>
</dbReference>
<dbReference type="OrthoDB" id="265717at2759"/>
<dbReference type="PROSITE" id="PS50280">
    <property type="entry name" value="SET"/>
    <property type="match status" value="1"/>
</dbReference>
<name>A0A165U7L4_9APHY</name>
<evidence type="ECO:0000313" key="3">
    <source>
        <dbReference type="Proteomes" id="UP000076727"/>
    </source>
</evidence>
<dbReference type="SMART" id="SM00317">
    <property type="entry name" value="SET"/>
    <property type="match status" value="1"/>
</dbReference>
<dbReference type="InterPro" id="IPR046341">
    <property type="entry name" value="SET_dom_sf"/>
</dbReference>
<reference evidence="2 3" key="1">
    <citation type="journal article" date="2016" name="Mol. Biol. Evol.">
        <title>Comparative Genomics of Early-Diverging Mushroom-Forming Fungi Provides Insights into the Origins of Lignocellulose Decay Capabilities.</title>
        <authorList>
            <person name="Nagy L.G."/>
            <person name="Riley R."/>
            <person name="Tritt A."/>
            <person name="Adam C."/>
            <person name="Daum C."/>
            <person name="Floudas D."/>
            <person name="Sun H."/>
            <person name="Yadav J.S."/>
            <person name="Pangilinan J."/>
            <person name="Larsson K.H."/>
            <person name="Matsuura K."/>
            <person name="Barry K."/>
            <person name="Labutti K."/>
            <person name="Kuo R."/>
            <person name="Ohm R.A."/>
            <person name="Bhattacharya S.S."/>
            <person name="Shirouzu T."/>
            <person name="Yoshinaga Y."/>
            <person name="Martin F.M."/>
            <person name="Grigoriev I.V."/>
            <person name="Hibbett D.S."/>
        </authorList>
    </citation>
    <scope>NUCLEOTIDE SEQUENCE [LARGE SCALE GENOMIC DNA]</scope>
    <source>
        <strain evidence="2 3">L-15889</strain>
    </source>
</reference>
<dbReference type="PANTHER" id="PTHR47332">
    <property type="entry name" value="SET DOMAIN-CONTAINING PROTEIN 5"/>
    <property type="match status" value="1"/>
</dbReference>
<dbReference type="EMBL" id="KV429033">
    <property type="protein sequence ID" value="KZT74515.1"/>
    <property type="molecule type" value="Genomic_DNA"/>
</dbReference>
<dbReference type="Proteomes" id="UP000076727">
    <property type="component" value="Unassembled WGS sequence"/>
</dbReference>
<proteinExistence type="predicted"/>
<dbReference type="InterPro" id="IPR053185">
    <property type="entry name" value="SET_domain_protein"/>
</dbReference>
<organism evidence="2 3">
    <name type="scientific">Daedalea quercina L-15889</name>
    <dbReference type="NCBI Taxonomy" id="1314783"/>
    <lineage>
        <taxon>Eukaryota</taxon>
        <taxon>Fungi</taxon>
        <taxon>Dikarya</taxon>
        <taxon>Basidiomycota</taxon>
        <taxon>Agaricomycotina</taxon>
        <taxon>Agaricomycetes</taxon>
        <taxon>Polyporales</taxon>
        <taxon>Fomitopsis</taxon>
    </lineage>
</organism>